<dbReference type="Proteomes" id="UP000596660">
    <property type="component" value="Unplaced"/>
</dbReference>
<dbReference type="OMA" id="ASCEIKF"/>
<dbReference type="Pfam" id="PF17919">
    <property type="entry name" value="RT_RNaseH_2"/>
    <property type="match status" value="1"/>
</dbReference>
<dbReference type="EnsemblPlants" id="AUR62031286-RA">
    <property type="protein sequence ID" value="AUR62031286-RA:cds"/>
    <property type="gene ID" value="AUR62031286"/>
</dbReference>
<accession>A0A803MKE5</accession>
<dbReference type="PANTHER" id="PTHR33064">
    <property type="entry name" value="POL PROTEIN"/>
    <property type="match status" value="1"/>
</dbReference>
<dbReference type="AlphaFoldDB" id="A0A803MKE5"/>
<dbReference type="Gene3D" id="3.30.70.270">
    <property type="match status" value="1"/>
</dbReference>
<name>A0A803MKE5_CHEQI</name>
<dbReference type="PANTHER" id="PTHR33064:SF40">
    <property type="entry name" value="REVERSE TRANSCRIPTASE_RETROTRANSPOSON-DERIVED PROTEIN RNASE H-LIKE DOMAIN-CONTAINING PROTEIN"/>
    <property type="match status" value="1"/>
</dbReference>
<feature type="domain" description="Reverse transcriptase/retrotransposon-derived protein RNase H-like" evidence="1">
    <location>
        <begin position="62"/>
        <end position="101"/>
    </location>
</feature>
<sequence length="115" mass="13168">MFLGHKISKGRVRMDENKVKAIVNWVAIIFGSSQYYRKLIKGYFQKVSPLTNLLKKCQVWAWSNKCEDAFKNLKLAISYEPMLQLPEFDKSFEVPTDACFRGSKAQRSGGEILGT</sequence>
<protein>
    <recommendedName>
        <fullName evidence="1">Reverse transcriptase/retrotransposon-derived protein RNase H-like domain-containing protein</fullName>
    </recommendedName>
</protein>
<proteinExistence type="predicted"/>
<dbReference type="InterPro" id="IPR051320">
    <property type="entry name" value="Viral_Replic_Matur_Polypro"/>
</dbReference>
<dbReference type="FunFam" id="3.30.70.270:FF:000020">
    <property type="entry name" value="Transposon Tf2-6 polyprotein-like Protein"/>
    <property type="match status" value="1"/>
</dbReference>
<dbReference type="SUPFAM" id="SSF56672">
    <property type="entry name" value="DNA/RNA polymerases"/>
    <property type="match status" value="1"/>
</dbReference>
<keyword evidence="3" id="KW-1185">Reference proteome</keyword>
<organism evidence="2 3">
    <name type="scientific">Chenopodium quinoa</name>
    <name type="common">Quinoa</name>
    <dbReference type="NCBI Taxonomy" id="63459"/>
    <lineage>
        <taxon>Eukaryota</taxon>
        <taxon>Viridiplantae</taxon>
        <taxon>Streptophyta</taxon>
        <taxon>Embryophyta</taxon>
        <taxon>Tracheophyta</taxon>
        <taxon>Spermatophyta</taxon>
        <taxon>Magnoliopsida</taxon>
        <taxon>eudicotyledons</taxon>
        <taxon>Gunneridae</taxon>
        <taxon>Pentapetalae</taxon>
        <taxon>Caryophyllales</taxon>
        <taxon>Chenopodiaceae</taxon>
        <taxon>Chenopodioideae</taxon>
        <taxon>Atripliceae</taxon>
        <taxon>Chenopodium</taxon>
    </lineage>
</organism>
<evidence type="ECO:0000313" key="3">
    <source>
        <dbReference type="Proteomes" id="UP000596660"/>
    </source>
</evidence>
<reference evidence="2" key="1">
    <citation type="journal article" date="2017" name="Nature">
        <title>The genome of Chenopodium quinoa.</title>
        <authorList>
            <person name="Jarvis D.E."/>
            <person name="Ho Y.S."/>
            <person name="Lightfoot D.J."/>
            <person name="Schmoeckel S.M."/>
            <person name="Li B."/>
            <person name="Borm T.J.A."/>
            <person name="Ohyanagi H."/>
            <person name="Mineta K."/>
            <person name="Michell C.T."/>
            <person name="Saber N."/>
            <person name="Kharbatia N.M."/>
            <person name="Rupper R.R."/>
            <person name="Sharp A.R."/>
            <person name="Dally N."/>
            <person name="Boughton B.A."/>
            <person name="Woo Y.H."/>
            <person name="Gao G."/>
            <person name="Schijlen E.G.W.M."/>
            <person name="Guo X."/>
            <person name="Momin A.A."/>
            <person name="Negrao S."/>
            <person name="Al-Babili S."/>
            <person name="Gehring C."/>
            <person name="Roessner U."/>
            <person name="Jung C."/>
            <person name="Murphy K."/>
            <person name="Arold S.T."/>
            <person name="Gojobori T."/>
            <person name="van der Linden C.G."/>
            <person name="van Loo E.N."/>
            <person name="Jellen E.N."/>
            <person name="Maughan P.J."/>
            <person name="Tester M."/>
        </authorList>
    </citation>
    <scope>NUCLEOTIDE SEQUENCE [LARGE SCALE GENOMIC DNA]</scope>
    <source>
        <strain evidence="2">cv. PI 614886</strain>
    </source>
</reference>
<reference evidence="2" key="2">
    <citation type="submission" date="2021-03" db="UniProtKB">
        <authorList>
            <consortium name="EnsemblPlants"/>
        </authorList>
    </citation>
    <scope>IDENTIFICATION</scope>
</reference>
<evidence type="ECO:0000313" key="2">
    <source>
        <dbReference type="EnsemblPlants" id="AUR62031286-RA:cds"/>
    </source>
</evidence>
<dbReference type="InterPro" id="IPR043128">
    <property type="entry name" value="Rev_trsase/Diguanyl_cyclase"/>
</dbReference>
<dbReference type="InterPro" id="IPR041577">
    <property type="entry name" value="RT_RNaseH_2"/>
</dbReference>
<dbReference type="InterPro" id="IPR043502">
    <property type="entry name" value="DNA/RNA_pol_sf"/>
</dbReference>
<evidence type="ECO:0000259" key="1">
    <source>
        <dbReference type="Pfam" id="PF17919"/>
    </source>
</evidence>
<dbReference type="Gramene" id="AUR62031286-RA">
    <property type="protein sequence ID" value="AUR62031286-RA:cds"/>
    <property type="gene ID" value="AUR62031286"/>
</dbReference>